<gene>
    <name evidence="2" type="ORF">R5R35_013042</name>
</gene>
<name>A0AAN9VB17_9ORTH</name>
<feature type="compositionally biased region" description="Basic and acidic residues" evidence="1">
    <location>
        <begin position="114"/>
        <end position="126"/>
    </location>
</feature>
<comment type="caution">
    <text evidence="2">The sequence shown here is derived from an EMBL/GenBank/DDBJ whole genome shotgun (WGS) entry which is preliminary data.</text>
</comment>
<evidence type="ECO:0000256" key="1">
    <source>
        <dbReference type="SAM" id="MobiDB-lite"/>
    </source>
</evidence>
<proteinExistence type="predicted"/>
<dbReference type="EMBL" id="JAZDUA010000361">
    <property type="protein sequence ID" value="KAK7793787.1"/>
    <property type="molecule type" value="Genomic_DNA"/>
</dbReference>
<feature type="region of interest" description="Disordered" evidence="1">
    <location>
        <begin position="114"/>
        <end position="135"/>
    </location>
</feature>
<protein>
    <submittedName>
        <fullName evidence="2">Uncharacterized protein</fullName>
    </submittedName>
</protein>
<sequence length="163" mass="19100">MKNLLFEYEILASERGVREAVLRLTPMLRNLETSQEQRDAEHPASPPKQLRGALGDVVHEMREAMRRQLETRLQRRQEHCVRETVKPLLERTLARLEQKLTAFENRIYGKLRKRLNDHNRSGEQNKHTHSSRRCAHVGRSPKFSFRRLFSTLPCTPKPISAVV</sequence>
<reference evidence="2 3" key="1">
    <citation type="submission" date="2024-03" db="EMBL/GenBank/DDBJ databases">
        <title>The genome assembly and annotation of the cricket Gryllus longicercus Weissman &amp; Gray.</title>
        <authorList>
            <person name="Szrajer S."/>
            <person name="Gray D."/>
            <person name="Ylla G."/>
        </authorList>
    </citation>
    <scope>NUCLEOTIDE SEQUENCE [LARGE SCALE GENOMIC DNA]</scope>
    <source>
        <strain evidence="2">DAG 2021-001</strain>
        <tissue evidence="2">Whole body minus gut</tissue>
    </source>
</reference>
<dbReference type="Proteomes" id="UP001378592">
    <property type="component" value="Unassembled WGS sequence"/>
</dbReference>
<feature type="region of interest" description="Disordered" evidence="1">
    <location>
        <begin position="33"/>
        <end position="52"/>
    </location>
</feature>
<keyword evidence="3" id="KW-1185">Reference proteome</keyword>
<evidence type="ECO:0000313" key="2">
    <source>
        <dbReference type="EMBL" id="KAK7793787.1"/>
    </source>
</evidence>
<organism evidence="2 3">
    <name type="scientific">Gryllus longicercus</name>
    <dbReference type="NCBI Taxonomy" id="2509291"/>
    <lineage>
        <taxon>Eukaryota</taxon>
        <taxon>Metazoa</taxon>
        <taxon>Ecdysozoa</taxon>
        <taxon>Arthropoda</taxon>
        <taxon>Hexapoda</taxon>
        <taxon>Insecta</taxon>
        <taxon>Pterygota</taxon>
        <taxon>Neoptera</taxon>
        <taxon>Polyneoptera</taxon>
        <taxon>Orthoptera</taxon>
        <taxon>Ensifera</taxon>
        <taxon>Gryllidea</taxon>
        <taxon>Grylloidea</taxon>
        <taxon>Gryllidae</taxon>
        <taxon>Gryllinae</taxon>
        <taxon>Gryllus</taxon>
    </lineage>
</organism>
<accession>A0AAN9VB17</accession>
<evidence type="ECO:0000313" key="3">
    <source>
        <dbReference type="Proteomes" id="UP001378592"/>
    </source>
</evidence>
<dbReference type="AlphaFoldDB" id="A0AAN9VB17"/>